<dbReference type="Pfam" id="PF02481">
    <property type="entry name" value="DNA_processg_A"/>
    <property type="match status" value="1"/>
</dbReference>
<dbReference type="OrthoDB" id="9785707at2"/>
<dbReference type="Gene3D" id="3.40.50.450">
    <property type="match status" value="1"/>
</dbReference>
<feature type="domain" description="Smf/DprA SLOG" evidence="2">
    <location>
        <begin position="76"/>
        <end position="304"/>
    </location>
</feature>
<dbReference type="EMBL" id="QEEZ01000011">
    <property type="protein sequence ID" value="PWC01512.1"/>
    <property type="molecule type" value="Genomic_DNA"/>
</dbReference>
<evidence type="ECO:0000313" key="4">
    <source>
        <dbReference type="Proteomes" id="UP000244989"/>
    </source>
</evidence>
<dbReference type="KEGG" id="cyz:C3B44_04320"/>
<dbReference type="InterPro" id="IPR003488">
    <property type="entry name" value="DprA"/>
</dbReference>
<dbReference type="AlphaFoldDB" id="A0A2U1T692"/>
<dbReference type="InterPro" id="IPR057666">
    <property type="entry name" value="DrpA_SLOG"/>
</dbReference>
<dbReference type="Proteomes" id="UP000244989">
    <property type="component" value="Unassembled WGS sequence"/>
</dbReference>
<dbReference type="SUPFAM" id="SSF102405">
    <property type="entry name" value="MCP/YpsA-like"/>
    <property type="match status" value="1"/>
</dbReference>
<reference evidence="4" key="1">
    <citation type="submission" date="2018-04" db="EMBL/GenBank/DDBJ databases">
        <authorList>
            <person name="Liu S."/>
            <person name="Wang Z."/>
            <person name="Li J."/>
        </authorList>
    </citation>
    <scope>NUCLEOTIDE SEQUENCE [LARGE SCALE GENOMIC DNA]</scope>
    <source>
        <strain evidence="4">2189</strain>
    </source>
</reference>
<keyword evidence="4" id="KW-1185">Reference proteome</keyword>
<sequence>MSEKKSWAYLNRVIEGPSRELWALLNAGYDADAIARGVRTRASWIGELARVTEARYQVDSAQRDLEEAQRRHARLITPDDEEWPTTELDYAFGCADTGLSEHLHTYQSDAVSPHALWVRGANLRMLTGSAVGMVGTRTATRYGIAATEQLVSDLAGHHWTIVSGGAKGIDTAAHQAALAANAPTVVISACGIDRVYPSDNRALFEAIPTAQRPGAIVTEYPPGTPPQRHRFLTRNRLVAALTQGTVIVEAAWRSGALNTLSWAEGLGRVSMAVPGPITSTTSLGCHQRIRHNRAQLVTSGADIRGLLEALSACDTEQQYELAFAPDEIQALSRNELRIFDALPRREARETDAIAREAGMTVPLTVTLLVELSRRGLVVREDTCWRRTADQN</sequence>
<dbReference type="GO" id="GO:0009294">
    <property type="term" value="P:DNA-mediated transformation"/>
    <property type="evidence" value="ECO:0007669"/>
    <property type="project" value="InterPro"/>
</dbReference>
<dbReference type="PANTHER" id="PTHR43022">
    <property type="entry name" value="PROTEIN SMF"/>
    <property type="match status" value="1"/>
</dbReference>
<organism evidence="3 4">
    <name type="scientific">Corynebacterium yudongzhengii</name>
    <dbReference type="NCBI Taxonomy" id="2080740"/>
    <lineage>
        <taxon>Bacteria</taxon>
        <taxon>Bacillati</taxon>
        <taxon>Actinomycetota</taxon>
        <taxon>Actinomycetes</taxon>
        <taxon>Mycobacteriales</taxon>
        <taxon>Corynebacteriaceae</taxon>
        <taxon>Corynebacterium</taxon>
    </lineage>
</organism>
<comment type="similarity">
    <text evidence="1">Belongs to the DprA/Smf family.</text>
</comment>
<evidence type="ECO:0000259" key="2">
    <source>
        <dbReference type="Pfam" id="PF02481"/>
    </source>
</evidence>
<dbReference type="RefSeq" id="WP_108431302.1">
    <property type="nucleotide sequence ID" value="NZ_CP026947.1"/>
</dbReference>
<protein>
    <submittedName>
        <fullName evidence="3">DNA-protecting protein DprA</fullName>
    </submittedName>
</protein>
<evidence type="ECO:0000313" key="3">
    <source>
        <dbReference type="EMBL" id="PWC01512.1"/>
    </source>
</evidence>
<gene>
    <name evidence="3" type="primary">dprA</name>
    <name evidence="3" type="ORF">DF222_06855</name>
</gene>
<comment type="caution">
    <text evidence="3">The sequence shown here is derived from an EMBL/GenBank/DDBJ whole genome shotgun (WGS) entry which is preliminary data.</text>
</comment>
<evidence type="ECO:0000256" key="1">
    <source>
        <dbReference type="ARBA" id="ARBA00006525"/>
    </source>
</evidence>
<dbReference type="NCBIfam" id="TIGR00732">
    <property type="entry name" value="dprA"/>
    <property type="match status" value="1"/>
</dbReference>
<name>A0A2U1T692_9CORY</name>
<proteinExistence type="inferred from homology"/>
<accession>A0A2U1T692</accession>
<dbReference type="PANTHER" id="PTHR43022:SF1">
    <property type="entry name" value="PROTEIN SMF"/>
    <property type="match status" value="1"/>
</dbReference>